<dbReference type="WBParaSite" id="ACRNAN_scaffold5561.g15254.t1">
    <property type="protein sequence ID" value="ACRNAN_scaffold5561.g15254.t1"/>
    <property type="gene ID" value="ACRNAN_scaffold5561.g15254"/>
</dbReference>
<dbReference type="InterPro" id="IPR003598">
    <property type="entry name" value="Ig_sub2"/>
</dbReference>
<proteinExistence type="predicted"/>
<feature type="domain" description="Ig-like" evidence="2">
    <location>
        <begin position="222"/>
        <end position="315"/>
    </location>
</feature>
<dbReference type="InterPro" id="IPR013783">
    <property type="entry name" value="Ig-like_fold"/>
</dbReference>
<dbReference type="SUPFAM" id="SSF48726">
    <property type="entry name" value="Immunoglobulin"/>
    <property type="match status" value="1"/>
</dbReference>
<keyword evidence="3" id="KW-1185">Reference proteome</keyword>
<dbReference type="AlphaFoldDB" id="A0A914E3I3"/>
<keyword evidence="1" id="KW-0732">Signal</keyword>
<accession>A0A914E3I3</accession>
<dbReference type="Proteomes" id="UP000887540">
    <property type="component" value="Unplaced"/>
</dbReference>
<evidence type="ECO:0000256" key="1">
    <source>
        <dbReference type="SAM" id="SignalP"/>
    </source>
</evidence>
<feature type="domain" description="Ig-like" evidence="2">
    <location>
        <begin position="38"/>
        <end position="117"/>
    </location>
</feature>
<sequence length="349" mass="39571">MIKQPLLHGFRRLLLFSIPFLLYLTNASLAQIITGRPPQFSKFPHNSYSPLEGTEFSIKCPLLYDTYQIEWFKDGESLGKSSLILSIPSISRIDSGIYKCYTYNGIGGAFSPSINISVTYFDGFKQVSESFYKIKVPPSGYFSLKPPPLNASPNSKLTWKWKFEEQEIFTNDTHYISANGDLIILEAARRFGIYRVEVISEKSSAISLEYTVEEEIGDAAPPNFAIVYRPRDILILDDTSTSATFECVPSIWNKFPAEINWLLNGNELTVDGLEVRTEFSNRRLILSNVVNLVGKSNFNSKITCEATTSDERLIEKADAKLEIYEKPIINKEKLEKEVTKKIGDSFKME</sequence>
<dbReference type="PROSITE" id="PS50835">
    <property type="entry name" value="IG_LIKE"/>
    <property type="match status" value="2"/>
</dbReference>
<dbReference type="Pfam" id="PF13895">
    <property type="entry name" value="Ig_2"/>
    <property type="match status" value="1"/>
</dbReference>
<dbReference type="SMART" id="SM00409">
    <property type="entry name" value="IG"/>
    <property type="match status" value="1"/>
</dbReference>
<evidence type="ECO:0000259" key="2">
    <source>
        <dbReference type="PROSITE" id="PS50835"/>
    </source>
</evidence>
<dbReference type="InterPro" id="IPR007110">
    <property type="entry name" value="Ig-like_dom"/>
</dbReference>
<reference evidence="4" key="1">
    <citation type="submission" date="2022-11" db="UniProtKB">
        <authorList>
            <consortium name="WormBaseParasite"/>
        </authorList>
    </citation>
    <scope>IDENTIFICATION</scope>
</reference>
<feature type="chain" id="PRO_5037931146" evidence="1">
    <location>
        <begin position="31"/>
        <end position="349"/>
    </location>
</feature>
<dbReference type="SMART" id="SM00408">
    <property type="entry name" value="IGc2"/>
    <property type="match status" value="1"/>
</dbReference>
<organism evidence="3 4">
    <name type="scientific">Acrobeloides nanus</name>
    <dbReference type="NCBI Taxonomy" id="290746"/>
    <lineage>
        <taxon>Eukaryota</taxon>
        <taxon>Metazoa</taxon>
        <taxon>Ecdysozoa</taxon>
        <taxon>Nematoda</taxon>
        <taxon>Chromadorea</taxon>
        <taxon>Rhabditida</taxon>
        <taxon>Tylenchina</taxon>
        <taxon>Cephalobomorpha</taxon>
        <taxon>Cephaloboidea</taxon>
        <taxon>Cephalobidae</taxon>
        <taxon>Acrobeloides</taxon>
    </lineage>
</organism>
<protein>
    <submittedName>
        <fullName evidence="4">Ig-like domain-containing protein</fullName>
    </submittedName>
</protein>
<name>A0A914E3I3_9BILA</name>
<dbReference type="InterPro" id="IPR036179">
    <property type="entry name" value="Ig-like_dom_sf"/>
</dbReference>
<evidence type="ECO:0000313" key="4">
    <source>
        <dbReference type="WBParaSite" id="ACRNAN_scaffold5561.g15254.t1"/>
    </source>
</evidence>
<evidence type="ECO:0000313" key="3">
    <source>
        <dbReference type="Proteomes" id="UP000887540"/>
    </source>
</evidence>
<dbReference type="Gene3D" id="2.60.40.10">
    <property type="entry name" value="Immunoglobulins"/>
    <property type="match status" value="1"/>
</dbReference>
<dbReference type="InterPro" id="IPR003599">
    <property type="entry name" value="Ig_sub"/>
</dbReference>
<feature type="signal peptide" evidence="1">
    <location>
        <begin position="1"/>
        <end position="30"/>
    </location>
</feature>